<keyword evidence="6" id="KW-0732">Signal</keyword>
<dbReference type="Gene3D" id="3.30.750.44">
    <property type="match status" value="1"/>
</dbReference>
<evidence type="ECO:0000313" key="9">
    <source>
        <dbReference type="EMBL" id="VBB45614.1"/>
    </source>
</evidence>
<feature type="chain" id="PRO_5024833448" evidence="6">
    <location>
        <begin position="23"/>
        <end position="532"/>
    </location>
</feature>
<feature type="domain" description="Tail specific protease" evidence="8">
    <location>
        <begin position="164"/>
        <end position="345"/>
    </location>
</feature>
<dbReference type="PANTHER" id="PTHR32060:SF30">
    <property type="entry name" value="CARBOXY-TERMINAL PROCESSING PROTEASE CTPA"/>
    <property type="match status" value="1"/>
</dbReference>
<organism evidence="9">
    <name type="scientific">uncultured Paludibacter sp</name>
    <dbReference type="NCBI Taxonomy" id="497635"/>
    <lineage>
        <taxon>Bacteria</taxon>
        <taxon>Pseudomonadati</taxon>
        <taxon>Bacteroidota</taxon>
        <taxon>Bacteroidia</taxon>
        <taxon>Bacteroidales</taxon>
        <taxon>Paludibacteraceae</taxon>
        <taxon>Paludibacter</taxon>
        <taxon>environmental samples</taxon>
    </lineage>
</organism>
<dbReference type="NCBIfam" id="TIGR00225">
    <property type="entry name" value="prc"/>
    <property type="match status" value="1"/>
</dbReference>
<dbReference type="GO" id="GO:0006508">
    <property type="term" value="P:proteolysis"/>
    <property type="evidence" value="ECO:0007669"/>
    <property type="project" value="UniProtKB-KW"/>
</dbReference>
<dbReference type="GO" id="GO:0007165">
    <property type="term" value="P:signal transduction"/>
    <property type="evidence" value="ECO:0007669"/>
    <property type="project" value="TreeGrafter"/>
</dbReference>
<dbReference type="GO" id="GO:0004252">
    <property type="term" value="F:serine-type endopeptidase activity"/>
    <property type="evidence" value="ECO:0007669"/>
    <property type="project" value="UniProtKB-EC"/>
</dbReference>
<evidence type="ECO:0000256" key="2">
    <source>
        <dbReference type="ARBA" id="ARBA00022670"/>
    </source>
</evidence>
<dbReference type="PANTHER" id="PTHR32060">
    <property type="entry name" value="TAIL-SPECIFIC PROTEASE"/>
    <property type="match status" value="1"/>
</dbReference>
<dbReference type="SMART" id="SM00245">
    <property type="entry name" value="TSPc"/>
    <property type="match status" value="1"/>
</dbReference>
<keyword evidence="2 5" id="KW-0645">Protease</keyword>
<sequence>MPFMKKTFVALAILLSINSLFSQEISVTQQRKLMQTITAISNLYVDTINDKKIVEASIKGMLKDLDPHSTYTPADEVQRMHEPLEGSFEGIGVQFQILEDTINVVQTISGCPAEKVGVLPGDKIIYIDNELVAGVKFQNSDVFKRLRGKRGTEVTIKVKRNSEKELLEFKIVRDKIPIYSVDASYMADKNIGYIKVNSFGSTTTDEFKEAFKKLKKQGMKDLILSLQGNGGGYLITAIGLADEFLDDNKLIVYTQGLHQPRTDADASSKGDFEKGRLIVLVDEYSASASEIVSGALQDWDRAVIVGRRTFGKGLVQRELNLADGSALRLTVARYYTPSGRCIQRPYKDGTEKYYKDVLNRYSNGELMNKDSIHFPDSLKYTTKILNRTVYGGGGIMPDVFVPIDTTEYSDFHRSLVAKGIVNRVSLQYLNNNREALKAAYPTFEKYNSNFEVNEEILNNLIKEAEKEKLKVDTTQFEHSKRLIKQQIKAIIAGDIWQTNEFYRVIDAENESLQKALEILKTPNAYENILKKE</sequence>
<proteinExistence type="inferred from homology"/>
<dbReference type="EMBL" id="UPXZ01000025">
    <property type="protein sequence ID" value="VBB45614.1"/>
    <property type="molecule type" value="Genomic_DNA"/>
</dbReference>
<dbReference type="AlphaFoldDB" id="A0A653ACA9"/>
<dbReference type="CDD" id="cd06782">
    <property type="entry name" value="cpPDZ_CPP-like"/>
    <property type="match status" value="1"/>
</dbReference>
<accession>A0A653ACA9</accession>
<evidence type="ECO:0000256" key="5">
    <source>
        <dbReference type="RuleBase" id="RU004404"/>
    </source>
</evidence>
<dbReference type="CDD" id="cd07560">
    <property type="entry name" value="Peptidase_S41_CPP"/>
    <property type="match status" value="1"/>
</dbReference>
<protein>
    <submittedName>
        <fullName evidence="9">C-terminal processing peptidase-3</fullName>
        <ecNumber evidence="9">3.4.21.102</ecNumber>
    </submittedName>
</protein>
<dbReference type="Gene3D" id="3.90.226.10">
    <property type="entry name" value="2-enoyl-CoA Hydratase, Chain A, domain 1"/>
    <property type="match status" value="1"/>
</dbReference>
<evidence type="ECO:0000256" key="3">
    <source>
        <dbReference type="ARBA" id="ARBA00022801"/>
    </source>
</evidence>
<keyword evidence="3 5" id="KW-0378">Hydrolase</keyword>
<dbReference type="InterPro" id="IPR036034">
    <property type="entry name" value="PDZ_sf"/>
</dbReference>
<dbReference type="EC" id="3.4.21.102" evidence="9"/>
<evidence type="ECO:0000259" key="7">
    <source>
        <dbReference type="SMART" id="SM00228"/>
    </source>
</evidence>
<dbReference type="GO" id="GO:0030288">
    <property type="term" value="C:outer membrane-bounded periplasmic space"/>
    <property type="evidence" value="ECO:0007669"/>
    <property type="project" value="TreeGrafter"/>
</dbReference>
<dbReference type="SUPFAM" id="SSF52096">
    <property type="entry name" value="ClpP/crotonase"/>
    <property type="match status" value="1"/>
</dbReference>
<dbReference type="Pfam" id="PF22694">
    <property type="entry name" value="CtpB_N-like"/>
    <property type="match status" value="1"/>
</dbReference>
<gene>
    <name evidence="9" type="ORF">TRIP_D310009</name>
</gene>
<evidence type="ECO:0000256" key="4">
    <source>
        <dbReference type="ARBA" id="ARBA00022825"/>
    </source>
</evidence>
<dbReference type="FunFam" id="2.30.42.10:FF:000063">
    <property type="entry name" value="Peptidase, S41 family"/>
    <property type="match status" value="1"/>
</dbReference>
<dbReference type="Pfam" id="PF13180">
    <property type="entry name" value="PDZ_2"/>
    <property type="match status" value="1"/>
</dbReference>
<dbReference type="InterPro" id="IPR004447">
    <property type="entry name" value="Peptidase_S41A"/>
</dbReference>
<dbReference type="Gene3D" id="2.30.42.10">
    <property type="match status" value="1"/>
</dbReference>
<reference evidence="9" key="1">
    <citation type="submission" date="2018-07" db="EMBL/GenBank/DDBJ databases">
        <authorList>
            <consortium name="Genoscope - CEA"/>
            <person name="William W."/>
        </authorList>
    </citation>
    <scope>NUCLEOTIDE SEQUENCE</scope>
    <source>
        <strain evidence="9">IK1</strain>
    </source>
</reference>
<dbReference type="InterPro" id="IPR029045">
    <property type="entry name" value="ClpP/crotonase-like_dom_sf"/>
</dbReference>
<dbReference type="SMART" id="SM00228">
    <property type="entry name" value="PDZ"/>
    <property type="match status" value="1"/>
</dbReference>
<comment type="similarity">
    <text evidence="1 5">Belongs to the peptidase S41A family.</text>
</comment>
<evidence type="ECO:0000259" key="8">
    <source>
        <dbReference type="SMART" id="SM00245"/>
    </source>
</evidence>
<keyword evidence="4 5" id="KW-0720">Serine protease</keyword>
<feature type="signal peptide" evidence="6">
    <location>
        <begin position="1"/>
        <end position="22"/>
    </location>
</feature>
<name>A0A653ACA9_9BACT</name>
<feature type="domain" description="PDZ" evidence="7">
    <location>
        <begin position="89"/>
        <end position="162"/>
    </location>
</feature>
<dbReference type="InterPro" id="IPR005151">
    <property type="entry name" value="Tail-specific_protease"/>
</dbReference>
<dbReference type="InterPro" id="IPR055210">
    <property type="entry name" value="CtpA/B_N"/>
</dbReference>
<dbReference type="SUPFAM" id="SSF50156">
    <property type="entry name" value="PDZ domain-like"/>
    <property type="match status" value="1"/>
</dbReference>
<evidence type="ECO:0000256" key="1">
    <source>
        <dbReference type="ARBA" id="ARBA00009179"/>
    </source>
</evidence>
<dbReference type="InterPro" id="IPR001478">
    <property type="entry name" value="PDZ"/>
</dbReference>
<dbReference type="Pfam" id="PF03572">
    <property type="entry name" value="Peptidase_S41"/>
    <property type="match status" value="1"/>
</dbReference>
<evidence type="ECO:0000256" key="6">
    <source>
        <dbReference type="SAM" id="SignalP"/>
    </source>
</evidence>